<dbReference type="RefSeq" id="WP_271341829.1">
    <property type="nucleotide sequence ID" value="NZ_JAQKAB010000011.1"/>
</dbReference>
<evidence type="ECO:0000313" key="2">
    <source>
        <dbReference type="Proteomes" id="UP001211894"/>
    </source>
</evidence>
<accession>A0ABT4X6N0</accession>
<organism evidence="1 2">
    <name type="scientific">Bacillus changyiensis</name>
    <dbReference type="NCBI Taxonomy" id="3004103"/>
    <lineage>
        <taxon>Bacteria</taxon>
        <taxon>Bacillati</taxon>
        <taxon>Bacillota</taxon>
        <taxon>Bacilli</taxon>
        <taxon>Bacillales</taxon>
        <taxon>Bacillaceae</taxon>
        <taxon>Bacillus</taxon>
    </lineage>
</organism>
<comment type="caution">
    <text evidence="1">The sequence shown here is derived from an EMBL/GenBank/DDBJ whole genome shotgun (WGS) entry which is preliminary data.</text>
</comment>
<dbReference type="Proteomes" id="UP001211894">
    <property type="component" value="Unassembled WGS sequence"/>
</dbReference>
<proteinExistence type="predicted"/>
<name>A0ABT4X6N0_9BACI</name>
<gene>
    <name evidence="1" type="ORF">PJ311_14975</name>
</gene>
<evidence type="ECO:0000313" key="1">
    <source>
        <dbReference type="EMBL" id="MDA7027878.1"/>
    </source>
</evidence>
<protein>
    <submittedName>
        <fullName evidence="1">Uncharacterized protein</fullName>
    </submittedName>
</protein>
<sequence>MQLGPNKDIDDLYVQHIPAETPLNPDDNTTLVIQIHGSRTVDGIETYSGNGDGTINVYNVPYRWYGGFSRPDHVSEDDIREEMKGIIKNTKQVYVAPSKDEEMIKIIKKMHIQH</sequence>
<keyword evidence="2" id="KW-1185">Reference proteome</keyword>
<reference evidence="1 2" key="1">
    <citation type="submission" date="2023-01" db="EMBL/GenBank/DDBJ databases">
        <title>Bacillus changyiensis sp. nov., isolated from a coastal deposit.</title>
        <authorList>
            <person name="Xiao G."/>
            <person name="Lai Q."/>
            <person name="Hu Z."/>
            <person name="Shao Z."/>
        </authorList>
    </citation>
    <scope>NUCLEOTIDE SEQUENCE [LARGE SCALE GENOMIC DNA]</scope>
    <source>
        <strain evidence="1 2">CLL-7-23</strain>
    </source>
</reference>
<dbReference type="EMBL" id="JAQKAB010000011">
    <property type="protein sequence ID" value="MDA7027878.1"/>
    <property type="molecule type" value="Genomic_DNA"/>
</dbReference>